<dbReference type="AlphaFoldDB" id="A0A484IB30"/>
<gene>
    <name evidence="1" type="ORF">NFRAN_1652</name>
</gene>
<dbReference type="SUPFAM" id="SSF159275">
    <property type="entry name" value="PA1994-like"/>
    <property type="match status" value="1"/>
</dbReference>
<accession>A0A484IB30</accession>
<dbReference type="InterPro" id="IPR009467">
    <property type="entry name" value="Glycolipid-bd_prot_put"/>
</dbReference>
<dbReference type="KEGG" id="nfn:NFRAN_1652"/>
<name>A0A484IB30_9ARCH</name>
<evidence type="ECO:0000313" key="2">
    <source>
        <dbReference type="Proteomes" id="UP000294299"/>
    </source>
</evidence>
<proteinExistence type="predicted"/>
<dbReference type="Proteomes" id="UP000294299">
    <property type="component" value="Chromosome NFRAN"/>
</dbReference>
<evidence type="ECO:0000313" key="1">
    <source>
        <dbReference type="EMBL" id="VFJ13974.1"/>
    </source>
</evidence>
<dbReference type="Pfam" id="PF06475">
    <property type="entry name" value="Glycolipid_bind"/>
    <property type="match status" value="1"/>
</dbReference>
<keyword evidence="2" id="KW-1185">Reference proteome</keyword>
<dbReference type="EMBL" id="LR216287">
    <property type="protein sequence ID" value="VFJ13974.1"/>
    <property type="molecule type" value="Genomic_DNA"/>
</dbReference>
<protein>
    <submittedName>
        <fullName evidence="1">Uncharacterized protein</fullName>
    </submittedName>
</protein>
<reference evidence="1 2" key="1">
    <citation type="submission" date="2019-02" db="EMBL/GenBank/DDBJ databases">
        <authorList>
            <person name="Lehtovirta-Morley E L."/>
        </authorList>
    </citation>
    <scope>NUCLEOTIDE SEQUENCE [LARGE SCALE GENOMIC DNA]</scope>
    <source>
        <strain evidence="1">NFRAN1</strain>
    </source>
</reference>
<organism evidence="1 2">
    <name type="scientific">Candidatus Nitrosocosmicus franklandianus</name>
    <dbReference type="NCBI Taxonomy" id="1798806"/>
    <lineage>
        <taxon>Archaea</taxon>
        <taxon>Nitrososphaerota</taxon>
        <taxon>Nitrososphaeria</taxon>
        <taxon>Nitrososphaerales</taxon>
        <taxon>Nitrososphaeraceae</taxon>
        <taxon>Candidatus Nitrosocosmicus</taxon>
    </lineage>
</organism>
<sequence>MQEIDVLWISFPELNLIRQQQKYSKINEGFYIFEIPKTGFVAKLEVDKLGLVVNYDNLYRRLS</sequence>